<proteinExistence type="predicted"/>
<comment type="caution">
    <text evidence="1">The sequence shown here is derived from an EMBL/GenBank/DDBJ whole genome shotgun (WGS) entry which is preliminary data.</text>
</comment>
<evidence type="ECO:0000313" key="1">
    <source>
        <dbReference type="EMBL" id="KAF6287145.1"/>
    </source>
</evidence>
<gene>
    <name evidence="1" type="ORF">mPipKuh1_009981</name>
</gene>
<protein>
    <submittedName>
        <fullName evidence="1">Uncharacterized protein</fullName>
    </submittedName>
</protein>
<reference evidence="1 2" key="1">
    <citation type="journal article" date="2020" name="Nature">
        <title>Six reference-quality genomes reveal evolution of bat adaptations.</title>
        <authorList>
            <person name="Jebb D."/>
            <person name="Huang Z."/>
            <person name="Pippel M."/>
            <person name="Hughes G.M."/>
            <person name="Lavrichenko K."/>
            <person name="Devanna P."/>
            <person name="Winkler S."/>
            <person name="Jermiin L.S."/>
            <person name="Skirmuntt E.C."/>
            <person name="Katzourakis A."/>
            <person name="Burkitt-Gray L."/>
            <person name="Ray D.A."/>
            <person name="Sullivan K.A.M."/>
            <person name="Roscito J.G."/>
            <person name="Kirilenko B.M."/>
            <person name="Davalos L.M."/>
            <person name="Corthals A.P."/>
            <person name="Power M.L."/>
            <person name="Jones G."/>
            <person name="Ransome R.D."/>
            <person name="Dechmann D.K.N."/>
            <person name="Locatelli A.G."/>
            <person name="Puechmaille S.J."/>
            <person name="Fedrigo O."/>
            <person name="Jarvis E.D."/>
            <person name="Hiller M."/>
            <person name="Vernes S.C."/>
            <person name="Myers E.W."/>
            <person name="Teeling E.C."/>
        </authorList>
    </citation>
    <scope>NUCLEOTIDE SEQUENCE [LARGE SCALE GENOMIC DNA]</scope>
    <source>
        <strain evidence="1">MPipKuh1</strain>
        <tissue evidence="1">Flight muscle</tissue>
    </source>
</reference>
<accession>A0A7J7SFZ0</accession>
<dbReference type="EMBL" id="JACAGB010000042">
    <property type="protein sequence ID" value="KAF6287145.1"/>
    <property type="molecule type" value="Genomic_DNA"/>
</dbReference>
<dbReference type="Proteomes" id="UP000558488">
    <property type="component" value="Unassembled WGS sequence"/>
</dbReference>
<keyword evidence="2" id="KW-1185">Reference proteome</keyword>
<sequence>MPSLPRVLRPLVVLICRHTSPSVDLLSPPDLPPLPAVIGQPACCFPVSVSVFWFIGLLDDDYFLLIGHWSYSFFNFCCCCGGGGASRVPARGSLRAPIPSLGLPSPSFPPPSLPPTSARLKRDPVPLCLQGSHRSHLGIPRFSLSPSWEKKLLGISLLPYGVCHHPLPIPLPPIPWDHIPSLTCRK</sequence>
<evidence type="ECO:0000313" key="2">
    <source>
        <dbReference type="Proteomes" id="UP000558488"/>
    </source>
</evidence>
<name>A0A7J7SFZ0_PIPKU</name>
<organism evidence="1 2">
    <name type="scientific">Pipistrellus kuhlii</name>
    <name type="common">Kuhl's pipistrelle</name>
    <dbReference type="NCBI Taxonomy" id="59472"/>
    <lineage>
        <taxon>Eukaryota</taxon>
        <taxon>Metazoa</taxon>
        <taxon>Chordata</taxon>
        <taxon>Craniata</taxon>
        <taxon>Vertebrata</taxon>
        <taxon>Euteleostomi</taxon>
        <taxon>Mammalia</taxon>
        <taxon>Eutheria</taxon>
        <taxon>Laurasiatheria</taxon>
        <taxon>Chiroptera</taxon>
        <taxon>Yangochiroptera</taxon>
        <taxon>Vespertilionidae</taxon>
        <taxon>Pipistrellus</taxon>
    </lineage>
</organism>
<dbReference type="AlphaFoldDB" id="A0A7J7SFZ0"/>